<dbReference type="Proteomes" id="UP001431783">
    <property type="component" value="Unassembled WGS sequence"/>
</dbReference>
<sequence length="166" mass="19365">MLRVSCYVSCSHETAIEQFPQITASKWTFSAPGHGKDPMDGEFSVEDRDKESLVLLERIYLDIEKNDEFLSYLHMSNKSIYDAVYESDNSDNEKLQKVSNRLHEKNDDYCAVTSYGNDKENFHTNMIRPKIFFLVYVPTENKKKYSFDAVSDTFQNFTHSEITENK</sequence>
<comment type="caution">
    <text evidence="1">The sequence shown here is derived from an EMBL/GenBank/DDBJ whole genome shotgun (WGS) entry which is preliminary data.</text>
</comment>
<reference evidence="1 2" key="1">
    <citation type="submission" date="2023-03" db="EMBL/GenBank/DDBJ databases">
        <title>Genome insight into feeding habits of ladybird beetles.</title>
        <authorList>
            <person name="Li H.-S."/>
            <person name="Huang Y.-H."/>
            <person name="Pang H."/>
        </authorList>
    </citation>
    <scope>NUCLEOTIDE SEQUENCE [LARGE SCALE GENOMIC DNA]</scope>
    <source>
        <strain evidence="1">SYSU_2023b</strain>
        <tissue evidence="1">Whole body</tissue>
    </source>
</reference>
<gene>
    <name evidence="1" type="ORF">WA026_019320</name>
</gene>
<proteinExistence type="predicted"/>
<keyword evidence="2" id="KW-1185">Reference proteome</keyword>
<accession>A0AAW1U9S7</accession>
<dbReference type="EMBL" id="JARQZJ010000043">
    <property type="protein sequence ID" value="KAK9877650.1"/>
    <property type="molecule type" value="Genomic_DNA"/>
</dbReference>
<protein>
    <submittedName>
        <fullName evidence="1">Uncharacterized protein</fullName>
    </submittedName>
</protein>
<evidence type="ECO:0000313" key="2">
    <source>
        <dbReference type="Proteomes" id="UP001431783"/>
    </source>
</evidence>
<organism evidence="1 2">
    <name type="scientific">Henosepilachna vigintioctopunctata</name>
    <dbReference type="NCBI Taxonomy" id="420089"/>
    <lineage>
        <taxon>Eukaryota</taxon>
        <taxon>Metazoa</taxon>
        <taxon>Ecdysozoa</taxon>
        <taxon>Arthropoda</taxon>
        <taxon>Hexapoda</taxon>
        <taxon>Insecta</taxon>
        <taxon>Pterygota</taxon>
        <taxon>Neoptera</taxon>
        <taxon>Endopterygota</taxon>
        <taxon>Coleoptera</taxon>
        <taxon>Polyphaga</taxon>
        <taxon>Cucujiformia</taxon>
        <taxon>Coccinelloidea</taxon>
        <taxon>Coccinellidae</taxon>
        <taxon>Epilachninae</taxon>
        <taxon>Epilachnini</taxon>
        <taxon>Henosepilachna</taxon>
    </lineage>
</organism>
<dbReference type="AlphaFoldDB" id="A0AAW1U9S7"/>
<evidence type="ECO:0000313" key="1">
    <source>
        <dbReference type="EMBL" id="KAK9877650.1"/>
    </source>
</evidence>
<name>A0AAW1U9S7_9CUCU</name>